<sequence>MHRYILIGVGGVSLGTGAYIWGATQHWYDNVPGVAQTGPLNLHFAKDVALAYLAGGTALLWAGLNYDRSAGIFGASWFVLHALLHIWIWVHRGGPIDLIALTNLIGIQIPAFLALYAAIKLQAERGRS</sequence>
<feature type="transmembrane region" description="Helical" evidence="1">
    <location>
        <begin position="96"/>
        <end position="119"/>
    </location>
</feature>
<keyword evidence="1" id="KW-0472">Membrane</keyword>
<keyword evidence="1" id="KW-1133">Transmembrane helix</keyword>
<reference evidence="2" key="2">
    <citation type="submission" date="2023-01" db="EMBL/GenBank/DDBJ databases">
        <title>Draft genome sequence of Sulfitobacter pacificus strain NBRC 109915.</title>
        <authorList>
            <person name="Sun Q."/>
            <person name="Mori K."/>
        </authorList>
    </citation>
    <scope>NUCLEOTIDE SEQUENCE</scope>
    <source>
        <strain evidence="2">NBRC 109915</strain>
    </source>
</reference>
<evidence type="ECO:0000313" key="2">
    <source>
        <dbReference type="EMBL" id="GLQ25676.1"/>
    </source>
</evidence>
<evidence type="ECO:0000313" key="3">
    <source>
        <dbReference type="Proteomes" id="UP001161388"/>
    </source>
</evidence>
<reference evidence="2" key="1">
    <citation type="journal article" date="2014" name="Int. J. Syst. Evol. Microbiol.">
        <title>Complete genome of a new Firmicutes species belonging to the dominant human colonic microbiota ('Ruminococcus bicirculans') reveals two chromosomes and a selective capacity to utilize plant glucans.</title>
        <authorList>
            <consortium name="NISC Comparative Sequencing Program"/>
            <person name="Wegmann U."/>
            <person name="Louis P."/>
            <person name="Goesmann A."/>
            <person name="Henrissat B."/>
            <person name="Duncan S.H."/>
            <person name="Flint H.J."/>
        </authorList>
    </citation>
    <scope>NUCLEOTIDE SEQUENCE</scope>
    <source>
        <strain evidence="2">NBRC 109915</strain>
    </source>
</reference>
<feature type="transmembrane region" description="Helical" evidence="1">
    <location>
        <begin position="5"/>
        <end position="24"/>
    </location>
</feature>
<dbReference type="Proteomes" id="UP001161388">
    <property type="component" value="Unassembled WGS sequence"/>
</dbReference>
<comment type="caution">
    <text evidence="2">The sequence shown here is derived from an EMBL/GenBank/DDBJ whole genome shotgun (WGS) entry which is preliminary data.</text>
</comment>
<organism evidence="2 3">
    <name type="scientific">Sulfitobacter pacificus</name>
    <dbReference type="NCBI Taxonomy" id="1499314"/>
    <lineage>
        <taxon>Bacteria</taxon>
        <taxon>Pseudomonadati</taxon>
        <taxon>Pseudomonadota</taxon>
        <taxon>Alphaproteobacteria</taxon>
        <taxon>Rhodobacterales</taxon>
        <taxon>Roseobacteraceae</taxon>
        <taxon>Sulfitobacter</taxon>
    </lineage>
</organism>
<dbReference type="RefSeq" id="WP_284370198.1">
    <property type="nucleotide sequence ID" value="NZ_BAABWP010000003.1"/>
</dbReference>
<dbReference type="EMBL" id="BSNL01000001">
    <property type="protein sequence ID" value="GLQ25676.1"/>
    <property type="molecule type" value="Genomic_DNA"/>
</dbReference>
<protein>
    <submittedName>
        <fullName evidence="2">Uncharacterized protein</fullName>
    </submittedName>
</protein>
<name>A0ABQ5VDU9_9RHOB</name>
<proteinExistence type="predicted"/>
<accession>A0ABQ5VDU9</accession>
<keyword evidence="1" id="KW-0812">Transmembrane</keyword>
<keyword evidence="3" id="KW-1185">Reference proteome</keyword>
<feature type="transmembrane region" description="Helical" evidence="1">
    <location>
        <begin position="71"/>
        <end position="90"/>
    </location>
</feature>
<evidence type="ECO:0000256" key="1">
    <source>
        <dbReference type="SAM" id="Phobius"/>
    </source>
</evidence>
<gene>
    <name evidence="2" type="ORF">GCM10007927_04790</name>
</gene>
<feature type="transmembrane region" description="Helical" evidence="1">
    <location>
        <begin position="44"/>
        <end position="64"/>
    </location>
</feature>